<keyword evidence="2 7" id="KW-0645">Protease</keyword>
<evidence type="ECO:0000259" key="10">
    <source>
        <dbReference type="Pfam" id="PF02868"/>
    </source>
</evidence>
<sequence>MTVHHIVPPYLLEHLERTADDPNLRARYRQSLQHDAVLRARPAAAPSTQREPAGEGARRVVHDAENGTSLPGVVVRSEGDDEVDDQAVNQAYDGTGATWTMFKECFGRDSIDDAGLPLSSTVHFDRGYANAFWDGAQMVFGDGDGEIFGNFTGSVDVTGHELSHGVTQYTADLVYEGQSGALNESISDVFGSLAKQHHLGQSAAEADWLIGAGIFRPGVQGVALRSMKAPGTAYDDPRLGRDPQPAHMSSYVETEDDHGGVHINSGIPNHAFYLVATALGGNAYGAAGKIWYATLTSGSLSTTATFPDFAQVTHAAAVTLFGPTSSEAEAVATAWQSVGVSLEEVEGAPAEPGGESAESVELMRAAKTALSTPTPPAPPASAPPAPEPPAEPGPADEDAPTPDTPANPAADPPSRDPG</sequence>
<dbReference type="EMBL" id="BAAAOS010000017">
    <property type="protein sequence ID" value="GAA1565432.1"/>
    <property type="molecule type" value="Genomic_DNA"/>
</dbReference>
<evidence type="ECO:0000256" key="2">
    <source>
        <dbReference type="ARBA" id="ARBA00022670"/>
    </source>
</evidence>
<feature type="region of interest" description="Disordered" evidence="8">
    <location>
        <begin position="40"/>
        <end position="59"/>
    </location>
</feature>
<evidence type="ECO:0000259" key="9">
    <source>
        <dbReference type="Pfam" id="PF01447"/>
    </source>
</evidence>
<evidence type="ECO:0000313" key="11">
    <source>
        <dbReference type="EMBL" id="GAA1565432.1"/>
    </source>
</evidence>
<feature type="compositionally biased region" description="Low complexity" evidence="8">
    <location>
        <begin position="347"/>
        <end position="372"/>
    </location>
</feature>
<feature type="domain" description="Peptidase M4" evidence="9">
    <location>
        <begin position="84"/>
        <end position="168"/>
    </location>
</feature>
<keyword evidence="3" id="KW-0479">Metal-binding</keyword>
<feature type="compositionally biased region" description="Pro residues" evidence="8">
    <location>
        <begin position="373"/>
        <end position="392"/>
    </location>
</feature>
<keyword evidence="4 7" id="KW-0378">Hydrolase</keyword>
<dbReference type="InterPro" id="IPR052759">
    <property type="entry name" value="Metalloprotease_M4"/>
</dbReference>
<name>A0ABP4NRC7_9ACTN</name>
<evidence type="ECO:0000256" key="6">
    <source>
        <dbReference type="ARBA" id="ARBA00023049"/>
    </source>
</evidence>
<dbReference type="PANTHER" id="PTHR43579">
    <property type="match status" value="1"/>
</dbReference>
<evidence type="ECO:0000256" key="1">
    <source>
        <dbReference type="ARBA" id="ARBA00009388"/>
    </source>
</evidence>
<proteinExistence type="inferred from homology"/>
<feature type="region of interest" description="Disordered" evidence="8">
    <location>
        <begin position="345"/>
        <end position="418"/>
    </location>
</feature>
<feature type="domain" description="Peptidase M4 C-terminal" evidence="10">
    <location>
        <begin position="171"/>
        <end position="340"/>
    </location>
</feature>
<dbReference type="InterPro" id="IPR023612">
    <property type="entry name" value="Peptidase_M4"/>
</dbReference>
<keyword evidence="5 7" id="KW-0862">Zinc</keyword>
<dbReference type="CDD" id="cd09597">
    <property type="entry name" value="M4_TLP"/>
    <property type="match status" value="1"/>
</dbReference>
<evidence type="ECO:0000256" key="7">
    <source>
        <dbReference type="RuleBase" id="RU366073"/>
    </source>
</evidence>
<comment type="cofactor">
    <cofactor evidence="7">
        <name>Zn(2+)</name>
        <dbReference type="ChEBI" id="CHEBI:29105"/>
    </cofactor>
</comment>
<accession>A0ABP4NRC7</accession>
<dbReference type="Pfam" id="PF02868">
    <property type="entry name" value="Peptidase_M4_C"/>
    <property type="match status" value="1"/>
</dbReference>
<keyword evidence="7" id="KW-0964">Secreted</keyword>
<dbReference type="InterPro" id="IPR001570">
    <property type="entry name" value="Peptidase_M4_C_domain"/>
</dbReference>
<dbReference type="SUPFAM" id="SSF55486">
    <property type="entry name" value="Metalloproteases ('zincins'), catalytic domain"/>
    <property type="match status" value="1"/>
</dbReference>
<dbReference type="RefSeq" id="WP_344211917.1">
    <property type="nucleotide sequence ID" value="NZ_BAAAOS010000017.1"/>
</dbReference>
<dbReference type="InterPro" id="IPR013856">
    <property type="entry name" value="Peptidase_M4_domain"/>
</dbReference>
<dbReference type="PANTHER" id="PTHR43579:SF1">
    <property type="entry name" value="NEUTRAL METALLOPROTEINASE"/>
    <property type="match status" value="1"/>
</dbReference>
<reference evidence="12" key="1">
    <citation type="journal article" date="2019" name="Int. J. Syst. Evol. Microbiol.">
        <title>The Global Catalogue of Microorganisms (GCM) 10K type strain sequencing project: providing services to taxonomists for standard genome sequencing and annotation.</title>
        <authorList>
            <consortium name="The Broad Institute Genomics Platform"/>
            <consortium name="The Broad Institute Genome Sequencing Center for Infectious Disease"/>
            <person name="Wu L."/>
            <person name="Ma J."/>
        </authorList>
    </citation>
    <scope>NUCLEOTIDE SEQUENCE [LARGE SCALE GENOMIC DNA]</scope>
    <source>
        <strain evidence="12">JCM 14969</strain>
    </source>
</reference>
<comment type="function">
    <text evidence="7">Extracellular zinc metalloprotease.</text>
</comment>
<dbReference type="Gene3D" id="3.10.170.10">
    <property type="match status" value="1"/>
</dbReference>
<organism evidence="11 12">
    <name type="scientific">Kribbella sancticallisti</name>
    <dbReference type="NCBI Taxonomy" id="460087"/>
    <lineage>
        <taxon>Bacteria</taxon>
        <taxon>Bacillati</taxon>
        <taxon>Actinomycetota</taxon>
        <taxon>Actinomycetes</taxon>
        <taxon>Propionibacteriales</taxon>
        <taxon>Kribbellaceae</taxon>
        <taxon>Kribbella</taxon>
    </lineage>
</organism>
<keyword evidence="6 7" id="KW-0482">Metalloprotease</keyword>
<evidence type="ECO:0000256" key="3">
    <source>
        <dbReference type="ARBA" id="ARBA00022723"/>
    </source>
</evidence>
<dbReference type="Proteomes" id="UP001500393">
    <property type="component" value="Unassembled WGS sequence"/>
</dbReference>
<dbReference type="Pfam" id="PF01447">
    <property type="entry name" value="Peptidase_M4"/>
    <property type="match status" value="1"/>
</dbReference>
<comment type="similarity">
    <text evidence="1 7">Belongs to the peptidase M4 family.</text>
</comment>
<dbReference type="InterPro" id="IPR027268">
    <property type="entry name" value="Peptidase_M4/M1_CTD_sf"/>
</dbReference>
<evidence type="ECO:0000256" key="8">
    <source>
        <dbReference type="SAM" id="MobiDB-lite"/>
    </source>
</evidence>
<comment type="caution">
    <text evidence="11">The sequence shown here is derived from an EMBL/GenBank/DDBJ whole genome shotgun (WGS) entry which is preliminary data.</text>
</comment>
<dbReference type="EC" id="3.4.24.-" evidence="7"/>
<comment type="subcellular location">
    <subcellularLocation>
        <location evidence="7">Secreted</location>
    </subcellularLocation>
</comment>
<gene>
    <name evidence="11" type="ORF">GCM10009789_18720</name>
</gene>
<evidence type="ECO:0000313" key="12">
    <source>
        <dbReference type="Proteomes" id="UP001500393"/>
    </source>
</evidence>
<dbReference type="Gene3D" id="1.10.390.10">
    <property type="entry name" value="Neutral Protease Domain 2"/>
    <property type="match status" value="1"/>
</dbReference>
<keyword evidence="12" id="KW-1185">Reference proteome</keyword>
<evidence type="ECO:0000256" key="4">
    <source>
        <dbReference type="ARBA" id="ARBA00022801"/>
    </source>
</evidence>
<evidence type="ECO:0000256" key="5">
    <source>
        <dbReference type="ARBA" id="ARBA00022833"/>
    </source>
</evidence>
<dbReference type="PRINTS" id="PR00730">
    <property type="entry name" value="THERMOLYSIN"/>
</dbReference>
<protein>
    <recommendedName>
        <fullName evidence="7">Neutral metalloproteinase</fullName>
        <ecNumber evidence="7">3.4.24.-</ecNumber>
    </recommendedName>
</protein>